<dbReference type="Pfam" id="PF00768">
    <property type="entry name" value="Peptidase_S11"/>
    <property type="match status" value="1"/>
</dbReference>
<evidence type="ECO:0000256" key="5">
    <source>
        <dbReference type="ARBA" id="ARBA00022984"/>
    </source>
</evidence>
<dbReference type="GO" id="GO:0004180">
    <property type="term" value="F:carboxypeptidase activity"/>
    <property type="evidence" value="ECO:0007669"/>
    <property type="project" value="UniProtKB-KW"/>
</dbReference>
<dbReference type="PRINTS" id="PR00725">
    <property type="entry name" value="DADACBPTASE1"/>
</dbReference>
<gene>
    <name evidence="9" type="ORF">N187_02965</name>
</gene>
<evidence type="ECO:0000313" key="9">
    <source>
        <dbReference type="EMBL" id="APR65317.1"/>
    </source>
</evidence>
<keyword evidence="9" id="KW-0645">Protease</keyword>
<dbReference type="PANTHER" id="PTHR21581:SF6">
    <property type="entry name" value="TRAFFICKING PROTEIN PARTICLE COMPLEX SUBUNIT 12"/>
    <property type="match status" value="1"/>
</dbReference>
<comment type="similarity">
    <text evidence="1 7">Belongs to the peptidase S11 family.</text>
</comment>
<dbReference type="SUPFAM" id="SSF56601">
    <property type="entry name" value="beta-lactamase/transpeptidase-like"/>
    <property type="match status" value="1"/>
</dbReference>
<evidence type="ECO:0000256" key="2">
    <source>
        <dbReference type="ARBA" id="ARBA00022729"/>
    </source>
</evidence>
<dbReference type="InterPro" id="IPR001967">
    <property type="entry name" value="Peptidase_S11_N"/>
</dbReference>
<accession>A0ABN4UEZ9</accession>
<evidence type="ECO:0000313" key="10">
    <source>
        <dbReference type="Proteomes" id="UP000185502"/>
    </source>
</evidence>
<dbReference type="InterPro" id="IPR012338">
    <property type="entry name" value="Beta-lactam/transpept-like"/>
</dbReference>
<evidence type="ECO:0000256" key="6">
    <source>
        <dbReference type="ARBA" id="ARBA00023316"/>
    </source>
</evidence>
<evidence type="ECO:0000256" key="4">
    <source>
        <dbReference type="ARBA" id="ARBA00022960"/>
    </source>
</evidence>
<protein>
    <submittedName>
        <fullName evidence="9">D-alanyl-D-alanine carboxypeptidase</fullName>
    </submittedName>
</protein>
<reference evidence="9" key="1">
    <citation type="submission" date="2015-12" db="EMBL/GenBank/DDBJ databases">
        <title>Chromosome of the avian spirochetosis agent Borrelia anserina Es.</title>
        <authorList>
            <person name="Elbir H."/>
            <person name="Sitlani P."/>
            <person name="Bergstroem S."/>
            <person name="Barbour A.G."/>
        </authorList>
    </citation>
    <scope>NUCLEOTIDE SEQUENCE [LARGE SCALE GENOMIC DNA]</scope>
    <source>
        <strain evidence="9">Es</strain>
    </source>
</reference>
<feature type="domain" description="Peptidase S11 D-alanyl-D-alanine carboxypeptidase A N-terminal" evidence="8">
    <location>
        <begin position="34"/>
        <end position="271"/>
    </location>
</feature>
<keyword evidence="2" id="KW-0732">Signal</keyword>
<dbReference type="Gene3D" id="3.40.710.10">
    <property type="entry name" value="DD-peptidase/beta-lactamase superfamily"/>
    <property type="match status" value="1"/>
</dbReference>
<dbReference type="PANTHER" id="PTHR21581">
    <property type="entry name" value="D-ALANYL-D-ALANINE CARBOXYPEPTIDASE"/>
    <property type="match status" value="1"/>
</dbReference>
<evidence type="ECO:0000259" key="8">
    <source>
        <dbReference type="Pfam" id="PF00768"/>
    </source>
</evidence>
<keyword evidence="6" id="KW-0961">Cell wall biogenesis/degradation</keyword>
<dbReference type="Proteomes" id="UP000185502">
    <property type="component" value="Chromosome"/>
</dbReference>
<keyword evidence="10" id="KW-1185">Reference proteome</keyword>
<keyword evidence="3" id="KW-0378">Hydrolase</keyword>
<keyword evidence="4" id="KW-0133">Cell shape</keyword>
<dbReference type="InterPro" id="IPR018044">
    <property type="entry name" value="Peptidase_S11"/>
</dbReference>
<dbReference type="EMBL" id="CP013704">
    <property type="protein sequence ID" value="APR65317.1"/>
    <property type="molecule type" value="Genomic_DNA"/>
</dbReference>
<name>A0ABN4UEZ9_BORAN</name>
<sequence>MKSISNIFIILVLFILFGKLFAVDLFEIEKIVEDAKSVVLLDYNTKCIVYAKNPSLVFPPASLTKLVTIYTALIEARKKNIDLKISVPISSAASYYNLPLDSSLMFLEEGHKVSFEELLKGLVISSGNDAAIAIAEFIVGKDLSNFINLMNMNVLNLGLVNMSFVDTSGYSSNNKITALEMALFARIYIKEFEFMLDMHSLRDFVYPRSENLGDTSSCKMLNLRQENKNILIFNYPYADGLKTGYIKVSGLNLVATAKKDGIRLIAVVLGVNKGVNNVGERKRALIAQKLFEYGFSNYTQFSFIGKIK</sequence>
<evidence type="ECO:0000256" key="3">
    <source>
        <dbReference type="ARBA" id="ARBA00022801"/>
    </source>
</evidence>
<proteinExistence type="inferred from homology"/>
<keyword evidence="9" id="KW-0121">Carboxypeptidase</keyword>
<evidence type="ECO:0000256" key="1">
    <source>
        <dbReference type="ARBA" id="ARBA00007164"/>
    </source>
</evidence>
<evidence type="ECO:0000256" key="7">
    <source>
        <dbReference type="RuleBase" id="RU004016"/>
    </source>
</evidence>
<keyword evidence="5" id="KW-0573">Peptidoglycan synthesis</keyword>
<organism evidence="9 10">
    <name type="scientific">Borrelia anserina Es</name>
    <dbReference type="NCBI Taxonomy" id="1365188"/>
    <lineage>
        <taxon>Bacteria</taxon>
        <taxon>Pseudomonadati</taxon>
        <taxon>Spirochaetota</taxon>
        <taxon>Spirochaetia</taxon>
        <taxon>Spirochaetales</taxon>
        <taxon>Borreliaceae</taxon>
        <taxon>Borrelia</taxon>
    </lineage>
</organism>